<dbReference type="Gene3D" id="1.20.1530.20">
    <property type="match status" value="1"/>
</dbReference>
<dbReference type="Proteomes" id="UP000310016">
    <property type="component" value="Unassembled WGS sequence"/>
</dbReference>
<feature type="transmembrane region" description="Helical" evidence="1">
    <location>
        <begin position="132"/>
        <end position="155"/>
    </location>
</feature>
<sequence>MTMILRRLDGFLLAMLTAIGLALLHPALGTGDGPLHLGVVTNLGVALVFFLHGAALSRERLKQGMTNWRLHLFVQASTFVLFPLLGGGAVWAAQGRVPPDLLLGIFYLTALPSTISSSVAMTSLGHGNVPAAIFNASLSSLIGMIATPLLVGLMVSTSGHGLPLDQAMLDIATQLLLPFAVGQALRPWLADFIARRRAVIGKVDKAVIVLIVYSSFCDSTAAGLWHDYAWWMLLGVGLSVGVLLFLVLALTTLGSRFAGFSRADEVTAVFCGSKKSLASGIPMAKLLFAGHPALGLVVLPVMFYHQLQLVVCSMLARRYAARAALEDA</sequence>
<dbReference type="PANTHER" id="PTHR18640:SF5">
    <property type="entry name" value="SODIUM_BILE ACID COTRANSPORTER 7"/>
    <property type="match status" value="1"/>
</dbReference>
<dbReference type="EMBL" id="SUMF01000019">
    <property type="protein sequence ID" value="TJZ70103.1"/>
    <property type="molecule type" value="Genomic_DNA"/>
</dbReference>
<gene>
    <name evidence="2" type="ORF">FAZ21_14525</name>
</gene>
<name>A0A4U0PPA2_9NEIS</name>
<feature type="transmembrane region" description="Helical" evidence="1">
    <location>
        <begin position="105"/>
        <end position="125"/>
    </location>
</feature>
<keyword evidence="1" id="KW-0472">Membrane</keyword>
<comment type="caution">
    <text evidence="2">The sequence shown here is derived from an EMBL/GenBank/DDBJ whole genome shotgun (WGS) entry which is preliminary data.</text>
</comment>
<dbReference type="AlphaFoldDB" id="A0A4U0PPA2"/>
<dbReference type="PIRSF" id="PIRSF026166">
    <property type="entry name" value="UCP026166"/>
    <property type="match status" value="1"/>
</dbReference>
<protein>
    <submittedName>
        <fullName evidence="2">Bile acid:sodium symporter</fullName>
    </submittedName>
</protein>
<dbReference type="InterPro" id="IPR016833">
    <property type="entry name" value="Put_Na-Bile_cotransptr"/>
</dbReference>
<dbReference type="PANTHER" id="PTHR18640">
    <property type="entry name" value="SOLUTE CARRIER FAMILY 10 MEMBER 7"/>
    <property type="match status" value="1"/>
</dbReference>
<accession>A0A4U0PPA2</accession>
<keyword evidence="3" id="KW-1185">Reference proteome</keyword>
<feature type="transmembrane region" description="Helical" evidence="1">
    <location>
        <begin position="175"/>
        <end position="194"/>
    </location>
</feature>
<feature type="transmembrane region" description="Helical" evidence="1">
    <location>
        <begin position="70"/>
        <end position="93"/>
    </location>
</feature>
<organism evidence="2 3">
    <name type="scientific">Chitiniphilus eburneus</name>
    <dbReference type="NCBI Taxonomy" id="2571148"/>
    <lineage>
        <taxon>Bacteria</taxon>
        <taxon>Pseudomonadati</taxon>
        <taxon>Pseudomonadota</taxon>
        <taxon>Betaproteobacteria</taxon>
        <taxon>Neisseriales</taxon>
        <taxon>Chitinibacteraceae</taxon>
        <taxon>Chitiniphilus</taxon>
    </lineage>
</organism>
<feature type="transmembrane region" description="Helical" evidence="1">
    <location>
        <begin position="283"/>
        <end position="304"/>
    </location>
</feature>
<evidence type="ECO:0000313" key="3">
    <source>
        <dbReference type="Proteomes" id="UP000310016"/>
    </source>
</evidence>
<evidence type="ECO:0000313" key="2">
    <source>
        <dbReference type="EMBL" id="TJZ70103.1"/>
    </source>
</evidence>
<dbReference type="GO" id="GO:0005886">
    <property type="term" value="C:plasma membrane"/>
    <property type="evidence" value="ECO:0007669"/>
    <property type="project" value="TreeGrafter"/>
</dbReference>
<dbReference type="InterPro" id="IPR038770">
    <property type="entry name" value="Na+/solute_symporter_sf"/>
</dbReference>
<feature type="transmembrane region" description="Helical" evidence="1">
    <location>
        <begin position="231"/>
        <end position="253"/>
    </location>
</feature>
<feature type="transmembrane region" description="Helical" evidence="1">
    <location>
        <begin position="39"/>
        <end position="58"/>
    </location>
</feature>
<keyword evidence="1" id="KW-1133">Transmembrane helix</keyword>
<dbReference type="OrthoDB" id="9792271at2"/>
<dbReference type="Pfam" id="PF13593">
    <property type="entry name" value="SBF_like"/>
    <property type="match status" value="1"/>
</dbReference>
<proteinExistence type="predicted"/>
<evidence type="ECO:0000256" key="1">
    <source>
        <dbReference type="SAM" id="Phobius"/>
    </source>
</evidence>
<keyword evidence="1" id="KW-0812">Transmembrane</keyword>
<reference evidence="2 3" key="1">
    <citation type="submission" date="2019-04" db="EMBL/GenBank/DDBJ databases">
        <title>Chitiniphilus eburnea sp. nov., a novel chitinolytic bacterium isolated from aquaculture sludge.</title>
        <authorList>
            <person name="Sheng M."/>
        </authorList>
    </citation>
    <scope>NUCLEOTIDE SEQUENCE [LARGE SCALE GENOMIC DNA]</scope>
    <source>
        <strain evidence="2 3">HX-2-15</strain>
    </source>
</reference>